<dbReference type="AlphaFoldDB" id="A0A1H9YK17"/>
<dbReference type="InterPro" id="IPR015943">
    <property type="entry name" value="WD40/YVTN_repeat-like_dom_sf"/>
</dbReference>
<dbReference type="NCBIfam" id="TIGR03300">
    <property type="entry name" value="assembly_YfgL"/>
    <property type="match status" value="1"/>
</dbReference>
<dbReference type="InterPro" id="IPR011047">
    <property type="entry name" value="Quinoprotein_ADH-like_sf"/>
</dbReference>
<comment type="function">
    <text evidence="4">Part of the outer membrane protein assembly complex, which is involved in assembly and insertion of beta-barrel proteins into the outer membrane.</text>
</comment>
<dbReference type="GO" id="GO:0009279">
    <property type="term" value="C:cell outer membrane"/>
    <property type="evidence" value="ECO:0007669"/>
    <property type="project" value="UniProtKB-SubCell"/>
</dbReference>
<dbReference type="GO" id="GO:0051205">
    <property type="term" value="P:protein insertion into membrane"/>
    <property type="evidence" value="ECO:0007669"/>
    <property type="project" value="UniProtKB-UniRule"/>
</dbReference>
<dbReference type="Gene3D" id="2.130.10.10">
    <property type="entry name" value="YVTN repeat-like/Quinoprotein amine dehydrogenase"/>
    <property type="match status" value="1"/>
</dbReference>
<evidence type="ECO:0000256" key="4">
    <source>
        <dbReference type="HAMAP-Rule" id="MF_00923"/>
    </source>
</evidence>
<sequence>MPERSISVWGLALTLLLGGCSNLPLPFDPRMFDSLGYQIAELFEGEEKEIIDEAELEALNALDEIPLLWKTRIGDSDMASFLVAFENDAVYVADEDGQLTRLDPLTGEKVWEIKTKNPFSAGVGAGEGMVLVGSSKGEVFAFNESGHTLWKSQVSSEILSPPQIKENMVVVRTTDGRVYGLDALDGKRKWFFQGATPALTVRSSAGVAITQGAVFAGFAGGKLVGMSLFTGNVGWEAVVSQPRGVTELERMTDITSSPAIDDRLICAVAYQGRVACFQIIDGTQIWARESSSSEGLAMDSDYVYVSEEKGVLAAYDKRSGAGMWKQVKLGSKNLTAPLVTSQYVVIGDDKGYVNILRNYDGVVLARAATDGSAILSRPQRIPEGFVVQSAEGGVFAFSTQF</sequence>
<dbReference type="SUPFAM" id="SSF50998">
    <property type="entry name" value="Quinoprotein alcohol dehydrogenase-like"/>
    <property type="match status" value="1"/>
</dbReference>
<dbReference type="RefSeq" id="WP_256207378.1">
    <property type="nucleotide sequence ID" value="NZ_FOIA01000002.1"/>
</dbReference>
<keyword evidence="1 4" id="KW-0732">Signal</keyword>
<dbReference type="InterPro" id="IPR002372">
    <property type="entry name" value="PQQ_rpt_dom"/>
</dbReference>
<dbReference type="Pfam" id="PF13360">
    <property type="entry name" value="PQQ_2"/>
    <property type="match status" value="1"/>
</dbReference>
<reference evidence="7" key="1">
    <citation type="submission" date="2016-10" db="EMBL/GenBank/DDBJ databases">
        <authorList>
            <person name="Varghese N."/>
            <person name="Submissions S."/>
        </authorList>
    </citation>
    <scope>NUCLEOTIDE SEQUENCE [LARGE SCALE GENOMIC DNA]</scope>
    <source>
        <strain evidence="7">Nm71</strain>
    </source>
</reference>
<evidence type="ECO:0000259" key="5">
    <source>
        <dbReference type="Pfam" id="PF13360"/>
    </source>
</evidence>
<dbReference type="PROSITE" id="PS51257">
    <property type="entry name" value="PROKAR_LIPOPROTEIN"/>
    <property type="match status" value="1"/>
</dbReference>
<evidence type="ECO:0000313" key="6">
    <source>
        <dbReference type="EMBL" id="SES69304.1"/>
    </source>
</evidence>
<dbReference type="SMART" id="SM00564">
    <property type="entry name" value="PQQ"/>
    <property type="match status" value="4"/>
</dbReference>
<evidence type="ECO:0000313" key="7">
    <source>
        <dbReference type="Proteomes" id="UP000199345"/>
    </source>
</evidence>
<gene>
    <name evidence="4" type="primary">bamB</name>
    <name evidence="6" type="ORF">SAMN05216326_10237</name>
</gene>
<dbReference type="InterPro" id="IPR018391">
    <property type="entry name" value="PQQ_b-propeller_rpt"/>
</dbReference>
<accession>A0A1H9YK17</accession>
<keyword evidence="2 4" id="KW-0472">Membrane</keyword>
<evidence type="ECO:0000256" key="3">
    <source>
        <dbReference type="ARBA" id="ARBA00023237"/>
    </source>
</evidence>
<protein>
    <recommendedName>
        <fullName evidence="4">Outer membrane protein assembly factor BamB</fullName>
    </recommendedName>
</protein>
<keyword evidence="7" id="KW-1185">Reference proteome</keyword>
<proteinExistence type="inferred from homology"/>
<name>A0A1H9YK17_9PROT</name>
<feature type="domain" description="Pyrrolo-quinoline quinone repeat" evidence="5">
    <location>
        <begin position="96"/>
        <end position="326"/>
    </location>
</feature>
<evidence type="ECO:0000256" key="1">
    <source>
        <dbReference type="ARBA" id="ARBA00022729"/>
    </source>
</evidence>
<organism evidence="6 7">
    <name type="scientific">Nitrosomonas marina</name>
    <dbReference type="NCBI Taxonomy" id="917"/>
    <lineage>
        <taxon>Bacteria</taxon>
        <taxon>Pseudomonadati</taxon>
        <taxon>Pseudomonadota</taxon>
        <taxon>Betaproteobacteria</taxon>
        <taxon>Nitrosomonadales</taxon>
        <taxon>Nitrosomonadaceae</taxon>
        <taxon>Nitrosomonas</taxon>
    </lineage>
</organism>
<dbReference type="PANTHER" id="PTHR34512">
    <property type="entry name" value="CELL SURFACE PROTEIN"/>
    <property type="match status" value="1"/>
</dbReference>
<dbReference type="HAMAP" id="MF_00923">
    <property type="entry name" value="OM_assembly_BamB"/>
    <property type="match status" value="1"/>
</dbReference>
<keyword evidence="4" id="KW-0564">Palmitate</keyword>
<dbReference type="EMBL" id="FOIA01000002">
    <property type="protein sequence ID" value="SES69304.1"/>
    <property type="molecule type" value="Genomic_DNA"/>
</dbReference>
<comment type="subcellular location">
    <subcellularLocation>
        <location evidence="4">Cell outer membrane</location>
        <topology evidence="4">Lipid-anchor</topology>
    </subcellularLocation>
</comment>
<keyword evidence="4" id="KW-0449">Lipoprotein</keyword>
<comment type="similarity">
    <text evidence="4">Belongs to the BamB family.</text>
</comment>
<dbReference type="Proteomes" id="UP000199345">
    <property type="component" value="Unassembled WGS sequence"/>
</dbReference>
<dbReference type="GO" id="GO:0043165">
    <property type="term" value="P:Gram-negative-bacterium-type cell outer membrane assembly"/>
    <property type="evidence" value="ECO:0007669"/>
    <property type="project" value="UniProtKB-UniRule"/>
</dbReference>
<keyword evidence="3 4" id="KW-0998">Cell outer membrane</keyword>
<comment type="subunit">
    <text evidence="4">Part of the Bam complex.</text>
</comment>
<evidence type="ECO:0000256" key="2">
    <source>
        <dbReference type="ARBA" id="ARBA00023136"/>
    </source>
</evidence>
<dbReference type="PANTHER" id="PTHR34512:SF30">
    <property type="entry name" value="OUTER MEMBRANE PROTEIN ASSEMBLY FACTOR BAMB"/>
    <property type="match status" value="1"/>
</dbReference>
<dbReference type="InterPro" id="IPR017687">
    <property type="entry name" value="BamB"/>
</dbReference>